<sequence length="164" mass="17824">MTSLFGAMPASAEFTLLDQSGAWLFYAQRGVGRSHAACQVVSCVRGTCGSGSRGRTQFSLYDARDGRGVRPEFIAPERVRPGAEVTLTLNGKSIQLRNTFKSPQFYLFVKSGSDAQLVLEELRALEASDANGKFTVSTPEGDAFPFTVRGVTTSLDRMGRRCSR</sequence>
<accession>A0AAP2CKS2</accession>
<evidence type="ECO:0000313" key="2">
    <source>
        <dbReference type="Proteomes" id="UP001315686"/>
    </source>
</evidence>
<gene>
    <name evidence="1" type="ORF">IV417_02565</name>
</gene>
<dbReference type="EMBL" id="JADQAZ010000001">
    <property type="protein sequence ID" value="MBT0956257.1"/>
    <property type="molecule type" value="Genomic_DNA"/>
</dbReference>
<protein>
    <submittedName>
        <fullName evidence="1">Uncharacterized protein</fullName>
    </submittedName>
</protein>
<dbReference type="AlphaFoldDB" id="A0AAP2CKS2"/>
<dbReference type="RefSeq" id="WP_327792463.1">
    <property type="nucleotide sequence ID" value="NZ_JADQAZ010000001.1"/>
</dbReference>
<dbReference type="Proteomes" id="UP001315686">
    <property type="component" value="Unassembled WGS sequence"/>
</dbReference>
<name>A0AAP2CKS2_9RHOB</name>
<reference evidence="1 2" key="1">
    <citation type="journal article" date="2021" name="Arch. Microbiol.">
        <title>Harenicola maris gen. nov., sp. nov. isolated from the Sea of Japan shallow sediments.</title>
        <authorList>
            <person name="Romanenko L.A."/>
            <person name="Kurilenko V.V."/>
            <person name="Chernysheva N.Y."/>
            <person name="Tekutyeva L.A."/>
            <person name="Velansky P.V."/>
            <person name="Svetashev V.I."/>
            <person name="Isaeva M.P."/>
        </authorList>
    </citation>
    <scope>NUCLEOTIDE SEQUENCE [LARGE SCALE GENOMIC DNA]</scope>
    <source>
        <strain evidence="1 2">KMM 3653</strain>
    </source>
</reference>
<organism evidence="1 2">
    <name type="scientific">Harenicola maris</name>
    <dbReference type="NCBI Taxonomy" id="2841044"/>
    <lineage>
        <taxon>Bacteria</taxon>
        <taxon>Pseudomonadati</taxon>
        <taxon>Pseudomonadota</taxon>
        <taxon>Alphaproteobacteria</taxon>
        <taxon>Rhodobacterales</taxon>
        <taxon>Paracoccaceae</taxon>
        <taxon>Harenicola</taxon>
    </lineage>
</organism>
<proteinExistence type="predicted"/>
<comment type="caution">
    <text evidence="1">The sequence shown here is derived from an EMBL/GenBank/DDBJ whole genome shotgun (WGS) entry which is preliminary data.</text>
</comment>
<evidence type="ECO:0000313" key="1">
    <source>
        <dbReference type="EMBL" id="MBT0956257.1"/>
    </source>
</evidence>
<keyword evidence="2" id="KW-1185">Reference proteome</keyword>